<reference evidence="9" key="1">
    <citation type="submission" date="2010-02" db="EMBL/GenBank/DDBJ databases">
        <title>Sequencing and annotation of the Blastocystis hominis genome.</title>
        <authorList>
            <person name="Wincker P."/>
        </authorList>
    </citation>
    <scope>NUCLEOTIDE SEQUENCE</scope>
    <source>
        <strain evidence="9">Singapore isolate B</strain>
    </source>
</reference>
<dbReference type="PROSITE" id="PS50216">
    <property type="entry name" value="DHHC"/>
    <property type="match status" value="1"/>
</dbReference>
<evidence type="ECO:0000256" key="5">
    <source>
        <dbReference type="ARBA" id="ARBA00023136"/>
    </source>
</evidence>
<evidence type="ECO:0000256" key="2">
    <source>
        <dbReference type="ARBA" id="ARBA00022679"/>
    </source>
</evidence>
<feature type="domain" description="Palmitoyltransferase DHHC" evidence="8">
    <location>
        <begin position="30"/>
        <end position="155"/>
    </location>
</feature>
<keyword evidence="4 7" id="KW-1133">Transmembrane helix</keyword>
<protein>
    <recommendedName>
        <fullName evidence="7">Palmitoyltransferase</fullName>
        <ecNumber evidence="7">2.3.1.225</ecNumber>
    </recommendedName>
</protein>
<evidence type="ECO:0000256" key="4">
    <source>
        <dbReference type="ARBA" id="ARBA00022989"/>
    </source>
</evidence>
<evidence type="ECO:0000256" key="6">
    <source>
        <dbReference type="ARBA" id="ARBA00023315"/>
    </source>
</evidence>
<proteinExistence type="inferred from homology"/>
<dbReference type="EMBL" id="FN668639">
    <property type="protein sequence ID" value="CBK20310.2"/>
    <property type="molecule type" value="Genomic_DNA"/>
</dbReference>
<gene>
    <name evidence="9" type="ORF">GSBLH_T00000665001</name>
</gene>
<keyword evidence="3 7" id="KW-0812">Transmembrane</keyword>
<dbReference type="GO" id="GO:0016020">
    <property type="term" value="C:membrane"/>
    <property type="evidence" value="ECO:0007669"/>
    <property type="project" value="UniProtKB-SubCell"/>
</dbReference>
<comment type="domain">
    <text evidence="7">The DHHC domain is required for palmitoyltransferase activity.</text>
</comment>
<dbReference type="GO" id="GO:0019706">
    <property type="term" value="F:protein-cysteine S-palmitoyltransferase activity"/>
    <property type="evidence" value="ECO:0007669"/>
    <property type="project" value="UniProtKB-EC"/>
</dbReference>
<sequence>MAVVSHFRCCFTDPGSVPSSAVCLSNASDEEELRFCSYCNSFKPPRAHHCSQCKRCIIRMDHHCPWTNNCIGYRNMKYFILFLGYVVAMCVFMLLMDFFRFFYILKHLEEEPRFYILCTVFTMSLSCIFVGFAGSMLSETLQSIRSNTTTIDRLQGMVYRATKNPFAAYFGGDGTFSVEWLVPVAPRFLQEEELRGYRLGEVCFVCSIYIFYIWVNDGI</sequence>
<evidence type="ECO:0000256" key="7">
    <source>
        <dbReference type="RuleBase" id="RU079119"/>
    </source>
</evidence>
<evidence type="ECO:0000259" key="8">
    <source>
        <dbReference type="Pfam" id="PF01529"/>
    </source>
</evidence>
<organism evidence="9">
    <name type="scientific">Blastocystis hominis</name>
    <dbReference type="NCBI Taxonomy" id="12968"/>
    <lineage>
        <taxon>Eukaryota</taxon>
        <taxon>Sar</taxon>
        <taxon>Stramenopiles</taxon>
        <taxon>Bigyra</taxon>
        <taxon>Opalozoa</taxon>
        <taxon>Opalinata</taxon>
        <taxon>Blastocystidae</taxon>
        <taxon>Blastocystis</taxon>
    </lineage>
</organism>
<feature type="transmembrane region" description="Helical" evidence="7">
    <location>
        <begin position="114"/>
        <end position="137"/>
    </location>
</feature>
<dbReference type="Pfam" id="PF01529">
    <property type="entry name" value="DHHC"/>
    <property type="match status" value="1"/>
</dbReference>
<dbReference type="Proteomes" id="UP000008312">
    <property type="component" value="Unassembled WGS sequence"/>
</dbReference>
<dbReference type="AlphaFoldDB" id="D8LXK5"/>
<evidence type="ECO:0000256" key="1">
    <source>
        <dbReference type="ARBA" id="ARBA00004141"/>
    </source>
</evidence>
<dbReference type="PANTHER" id="PTHR12246">
    <property type="entry name" value="PALMITOYLTRANSFERASE ZDHHC16"/>
    <property type="match status" value="1"/>
</dbReference>
<dbReference type="GeneID" id="24917965"/>
<dbReference type="OrthoDB" id="331948at2759"/>
<keyword evidence="5 7" id="KW-0472">Membrane</keyword>
<dbReference type="InParanoid" id="D8LXK5"/>
<keyword evidence="6 7" id="KW-0012">Acyltransferase</keyword>
<keyword evidence="2 7" id="KW-0808">Transferase</keyword>
<feature type="transmembrane region" description="Helical" evidence="7">
    <location>
        <begin position="78"/>
        <end position="102"/>
    </location>
</feature>
<name>D8LXK5_BLAHO</name>
<dbReference type="OMA" id="ENEIMMG"/>
<keyword evidence="10" id="KW-1185">Reference proteome</keyword>
<dbReference type="InterPro" id="IPR039859">
    <property type="entry name" value="PFA4/ZDH16/20/ERF2-like"/>
</dbReference>
<comment type="similarity">
    <text evidence="7">Belongs to the DHHC palmitoyltransferase family.</text>
</comment>
<dbReference type="RefSeq" id="XP_012894358.1">
    <property type="nucleotide sequence ID" value="XM_013038904.1"/>
</dbReference>
<comment type="subcellular location">
    <subcellularLocation>
        <location evidence="1">Membrane</location>
        <topology evidence="1">Multi-pass membrane protein</topology>
    </subcellularLocation>
</comment>
<feature type="transmembrane region" description="Helical" evidence="7">
    <location>
        <begin position="196"/>
        <end position="215"/>
    </location>
</feature>
<evidence type="ECO:0000313" key="10">
    <source>
        <dbReference type="Proteomes" id="UP000008312"/>
    </source>
</evidence>
<dbReference type="InterPro" id="IPR001594">
    <property type="entry name" value="Palmitoyltrfase_DHHC"/>
</dbReference>
<comment type="catalytic activity">
    <reaction evidence="7">
        <text>L-cysteinyl-[protein] + hexadecanoyl-CoA = S-hexadecanoyl-L-cysteinyl-[protein] + CoA</text>
        <dbReference type="Rhea" id="RHEA:36683"/>
        <dbReference type="Rhea" id="RHEA-COMP:10131"/>
        <dbReference type="Rhea" id="RHEA-COMP:11032"/>
        <dbReference type="ChEBI" id="CHEBI:29950"/>
        <dbReference type="ChEBI" id="CHEBI:57287"/>
        <dbReference type="ChEBI" id="CHEBI:57379"/>
        <dbReference type="ChEBI" id="CHEBI:74151"/>
        <dbReference type="EC" id="2.3.1.225"/>
    </reaction>
</comment>
<evidence type="ECO:0000256" key="3">
    <source>
        <dbReference type="ARBA" id="ARBA00022692"/>
    </source>
</evidence>
<evidence type="ECO:0000313" key="9">
    <source>
        <dbReference type="EMBL" id="CBK20310.2"/>
    </source>
</evidence>
<dbReference type="EC" id="2.3.1.225" evidence="7"/>
<accession>D8LXK5</accession>